<dbReference type="EMBL" id="JAKKPZ010000036">
    <property type="protein sequence ID" value="KAI1708263.1"/>
    <property type="molecule type" value="Genomic_DNA"/>
</dbReference>
<dbReference type="Pfam" id="PF16019">
    <property type="entry name" value="CSRNP_N"/>
    <property type="match status" value="1"/>
</dbReference>
<evidence type="ECO:0000256" key="2">
    <source>
        <dbReference type="ARBA" id="ARBA00008548"/>
    </source>
</evidence>
<dbReference type="PANTHER" id="PTHR13580:SF9">
    <property type="entry name" value="AXIN1 UP-REGULATED 1, ISOFORM A"/>
    <property type="match status" value="1"/>
</dbReference>
<dbReference type="Proteomes" id="UP001201812">
    <property type="component" value="Unassembled WGS sequence"/>
</dbReference>
<dbReference type="GO" id="GO:0006915">
    <property type="term" value="P:apoptotic process"/>
    <property type="evidence" value="ECO:0007669"/>
    <property type="project" value="UniProtKB-KW"/>
</dbReference>
<comment type="similarity">
    <text evidence="2">Belongs to the AXUD1 family.</text>
</comment>
<dbReference type="InterPro" id="IPR031972">
    <property type="entry name" value="CSRNP_N"/>
</dbReference>
<dbReference type="AlphaFoldDB" id="A0AAD4R449"/>
<comment type="subcellular location">
    <subcellularLocation>
        <location evidence="1">Nucleus</location>
    </subcellularLocation>
</comment>
<keyword evidence="12" id="KW-1185">Reference proteome</keyword>
<evidence type="ECO:0000259" key="10">
    <source>
        <dbReference type="Pfam" id="PF16019"/>
    </source>
</evidence>
<dbReference type="GO" id="GO:0000981">
    <property type="term" value="F:DNA-binding transcription factor activity, RNA polymerase II-specific"/>
    <property type="evidence" value="ECO:0007669"/>
    <property type="project" value="TreeGrafter"/>
</dbReference>
<name>A0AAD4R449_9BILA</name>
<feature type="region of interest" description="Disordered" evidence="9">
    <location>
        <begin position="480"/>
        <end position="562"/>
    </location>
</feature>
<comment type="caution">
    <text evidence="11">The sequence shown here is derived from an EMBL/GenBank/DDBJ whole genome shotgun (WGS) entry which is preliminary data.</text>
</comment>
<keyword evidence="8" id="KW-0539">Nucleus</keyword>
<dbReference type="PRINTS" id="PR02031">
    <property type="entry name" value="CYSSERRICHNP"/>
</dbReference>
<dbReference type="PANTHER" id="PTHR13580">
    <property type="entry name" value="TGF-BETA INDUCED APOPTOSIS PROTEIN"/>
    <property type="match status" value="1"/>
</dbReference>
<keyword evidence="6" id="KW-0010">Activator</keyword>
<protein>
    <submittedName>
        <fullName evidence="11">Cysteine/serine-rich nuclear protein 2</fullName>
    </submittedName>
</protein>
<gene>
    <name evidence="11" type="ORF">DdX_11941</name>
</gene>
<accession>A0AAD4R449</accession>
<sequence length="646" mass="70827">MSKRPLSDCSPALNSQYLSTDTTITSATNNSSSSAELLNFSNDPFISGLQPSADGDEEAEGDSHTCIKQKRRRLLLARTCNNCSSVDTGGEFLDIFAPENLNIPLHPTPSKNEPKDLFLRNYEPGLNREPLRQVSSRSTPFARSQSTVSVSSVTNVIVKRSLVSFSSFQFASCDLLSDPSEKSMLPSSFGRREGRVKCSPRVMEFKRTRRKKRKTVRFGGLVCWYFNRAQGYDTVPMIGSTSLGMEPLHFSQKEYSLVDFHNACAKENARKDAILKKAVIDLENSKMEVTLNGTLTPAANAEQEDGENTINLCEASTSSGSASQTMLFDDEFDSEDEDEADFQDSLIFLHPLGSKARRLILKNAGVQVDKSLKVEYEDITKSRLSCGCQCTNGKCLPSSCECALAGIKCQVDRPSYPCACIDDSACENPEGRQVFDALKVHTHFLQTIMRLKCAENAEDQPGPEACLSLNLEVNKSLNRDISESSGSTKTNSLDQPLPTVTTQYKPPLSQVEIPSLNSSTSSFDGVKLNLSDEPSVSQDMEQEPSSSLTNPEPLPKPESSEQFITPTKKRHIEDQATCSPYFPKCPSLLDPNTESTLIPLAALPKRPKNLCHNQSLPEEVLSSALSDTNGRGAPHWVIAAELGDGL</sequence>
<evidence type="ECO:0000256" key="4">
    <source>
        <dbReference type="ARBA" id="ARBA00023015"/>
    </source>
</evidence>
<evidence type="ECO:0000256" key="6">
    <source>
        <dbReference type="ARBA" id="ARBA00023159"/>
    </source>
</evidence>
<dbReference type="GO" id="GO:0005634">
    <property type="term" value="C:nucleus"/>
    <property type="evidence" value="ECO:0007669"/>
    <property type="project" value="UniProtKB-SubCell"/>
</dbReference>
<evidence type="ECO:0000256" key="5">
    <source>
        <dbReference type="ARBA" id="ARBA00023125"/>
    </source>
</evidence>
<evidence type="ECO:0000256" key="7">
    <source>
        <dbReference type="ARBA" id="ARBA00023163"/>
    </source>
</evidence>
<proteinExistence type="inferred from homology"/>
<evidence type="ECO:0000313" key="12">
    <source>
        <dbReference type="Proteomes" id="UP001201812"/>
    </source>
</evidence>
<evidence type="ECO:0000256" key="3">
    <source>
        <dbReference type="ARBA" id="ARBA00022703"/>
    </source>
</evidence>
<dbReference type="GO" id="GO:0043565">
    <property type="term" value="F:sequence-specific DNA binding"/>
    <property type="evidence" value="ECO:0007669"/>
    <property type="project" value="TreeGrafter"/>
</dbReference>
<organism evidence="11 12">
    <name type="scientific">Ditylenchus destructor</name>
    <dbReference type="NCBI Taxonomy" id="166010"/>
    <lineage>
        <taxon>Eukaryota</taxon>
        <taxon>Metazoa</taxon>
        <taxon>Ecdysozoa</taxon>
        <taxon>Nematoda</taxon>
        <taxon>Chromadorea</taxon>
        <taxon>Rhabditida</taxon>
        <taxon>Tylenchina</taxon>
        <taxon>Tylenchomorpha</taxon>
        <taxon>Sphaerularioidea</taxon>
        <taxon>Anguinidae</taxon>
        <taxon>Anguininae</taxon>
        <taxon>Ditylenchus</taxon>
    </lineage>
</organism>
<feature type="compositionally biased region" description="Polar residues" evidence="9">
    <location>
        <begin position="532"/>
        <end position="550"/>
    </location>
</feature>
<keyword evidence="3" id="KW-0053">Apoptosis</keyword>
<evidence type="ECO:0000256" key="1">
    <source>
        <dbReference type="ARBA" id="ARBA00004123"/>
    </source>
</evidence>
<reference evidence="11" key="1">
    <citation type="submission" date="2022-01" db="EMBL/GenBank/DDBJ databases">
        <title>Genome Sequence Resource for Two Populations of Ditylenchus destructor, the Migratory Endoparasitic Phytonematode.</title>
        <authorList>
            <person name="Zhang H."/>
            <person name="Lin R."/>
            <person name="Xie B."/>
        </authorList>
    </citation>
    <scope>NUCLEOTIDE SEQUENCE</scope>
    <source>
        <strain evidence="11">BazhouSP</strain>
    </source>
</reference>
<feature type="domain" description="Cysteine/serine-rich nuclear protein N-terminal" evidence="10">
    <location>
        <begin position="211"/>
        <end position="453"/>
    </location>
</feature>
<evidence type="ECO:0000256" key="9">
    <source>
        <dbReference type="SAM" id="MobiDB-lite"/>
    </source>
</evidence>
<evidence type="ECO:0000256" key="8">
    <source>
        <dbReference type="ARBA" id="ARBA00023242"/>
    </source>
</evidence>
<feature type="compositionally biased region" description="Polar residues" evidence="9">
    <location>
        <begin position="483"/>
        <end position="504"/>
    </location>
</feature>
<dbReference type="InterPro" id="IPR023260">
    <property type="entry name" value="Cys/Ser-rich_nuc_prot"/>
</dbReference>
<keyword evidence="7" id="KW-0804">Transcription</keyword>
<evidence type="ECO:0000313" key="11">
    <source>
        <dbReference type="EMBL" id="KAI1708263.1"/>
    </source>
</evidence>
<keyword evidence="4" id="KW-0805">Transcription regulation</keyword>
<keyword evidence="5" id="KW-0238">DNA-binding</keyword>